<comment type="caution">
    <text evidence="2">The sequence shown here is derived from an EMBL/GenBank/DDBJ whole genome shotgun (WGS) entry which is preliminary data.</text>
</comment>
<name>A0AAD5V9U2_9APHY</name>
<accession>A0AAD5V9U2</accession>
<proteinExistence type="predicted"/>
<evidence type="ECO:0000313" key="3">
    <source>
        <dbReference type="Proteomes" id="UP001212997"/>
    </source>
</evidence>
<evidence type="ECO:0000256" key="1">
    <source>
        <dbReference type="SAM" id="MobiDB-lite"/>
    </source>
</evidence>
<dbReference type="EMBL" id="JANAWD010000038">
    <property type="protein sequence ID" value="KAJ3489824.1"/>
    <property type="molecule type" value="Genomic_DNA"/>
</dbReference>
<gene>
    <name evidence="2" type="ORF">NLI96_g1866</name>
</gene>
<feature type="region of interest" description="Disordered" evidence="1">
    <location>
        <begin position="405"/>
        <end position="439"/>
    </location>
</feature>
<protein>
    <submittedName>
        <fullName evidence="2">Uncharacterized protein</fullName>
    </submittedName>
</protein>
<keyword evidence="3" id="KW-1185">Reference proteome</keyword>
<evidence type="ECO:0000313" key="2">
    <source>
        <dbReference type="EMBL" id="KAJ3489824.1"/>
    </source>
</evidence>
<organism evidence="2 3">
    <name type="scientific">Meripilus lineatus</name>
    <dbReference type="NCBI Taxonomy" id="2056292"/>
    <lineage>
        <taxon>Eukaryota</taxon>
        <taxon>Fungi</taxon>
        <taxon>Dikarya</taxon>
        <taxon>Basidiomycota</taxon>
        <taxon>Agaricomycotina</taxon>
        <taxon>Agaricomycetes</taxon>
        <taxon>Polyporales</taxon>
        <taxon>Meripilaceae</taxon>
        <taxon>Meripilus</taxon>
    </lineage>
</organism>
<dbReference type="Proteomes" id="UP001212997">
    <property type="component" value="Unassembled WGS sequence"/>
</dbReference>
<feature type="compositionally biased region" description="Basic and acidic residues" evidence="1">
    <location>
        <begin position="405"/>
        <end position="416"/>
    </location>
</feature>
<dbReference type="AlphaFoldDB" id="A0AAD5V9U2"/>
<reference evidence="2" key="1">
    <citation type="submission" date="2022-07" db="EMBL/GenBank/DDBJ databases">
        <title>Genome Sequence of Physisporinus lineatus.</title>
        <authorList>
            <person name="Buettner E."/>
        </authorList>
    </citation>
    <scope>NUCLEOTIDE SEQUENCE</scope>
    <source>
        <strain evidence="2">VT162</strain>
    </source>
</reference>
<sequence length="451" mass="51588">MISDTFSCSELSSHRSQARIDREVEIQTHDPAVNAQIVPFMEPRVERNTWAQPIDLEIRAKLRQMERGTYWHPIVNVTLLPPGDLQPRLPPEILDLIIHFIGPESDFRRGLCSQPAVVSVVDGYPYARDCCFTGLLFETPLSLTVSSISTALPVHPTFCPLSVESRYDTTNQRTNLERPYLALQPWHPQTCSDAGRQPRCSTAQICRSVPSVSVAFAAFMRTTAQWVSNTVDTSDGELYVEWKWEKHAQSVDQSPWSLYLRLDEVGFTALVKFQAHTNFLHPSFDLSHIVEFRTTIPLHMDVDDDDLDTLFSVWKHDQLTRLEVLDRLQIGIQIGVDDSFWTSIELADLLEYIAWQGEADSDILNRLEHGFEPLRECDRRFDLEITVCGNPFDDVLRGWKERKATEEREKDVEATKRGSGGEGTENTETVETTEEIRPDSRYEPYALLLFS</sequence>